<feature type="compositionally biased region" description="Polar residues" evidence="1">
    <location>
        <begin position="801"/>
        <end position="811"/>
    </location>
</feature>
<evidence type="ECO:0000256" key="1">
    <source>
        <dbReference type="SAM" id="MobiDB-lite"/>
    </source>
</evidence>
<evidence type="ECO:0000259" key="2">
    <source>
        <dbReference type="Pfam" id="PF20150"/>
    </source>
</evidence>
<organism evidence="3 4">
    <name type="scientific">Cudoniella acicularis</name>
    <dbReference type="NCBI Taxonomy" id="354080"/>
    <lineage>
        <taxon>Eukaryota</taxon>
        <taxon>Fungi</taxon>
        <taxon>Dikarya</taxon>
        <taxon>Ascomycota</taxon>
        <taxon>Pezizomycotina</taxon>
        <taxon>Leotiomycetes</taxon>
        <taxon>Helotiales</taxon>
        <taxon>Tricladiaceae</taxon>
        <taxon>Cudoniella</taxon>
    </lineage>
</organism>
<gene>
    <name evidence="3" type="ORF">G7Y89_g13277</name>
</gene>
<protein>
    <recommendedName>
        <fullName evidence="2">2EXR domain-containing protein</fullName>
    </recommendedName>
</protein>
<dbReference type="PANTHER" id="PTHR35910">
    <property type="entry name" value="2EXR DOMAIN-CONTAINING PROTEIN"/>
    <property type="match status" value="1"/>
</dbReference>
<dbReference type="PANTHER" id="PTHR35910:SF6">
    <property type="entry name" value="2EXR DOMAIN-CONTAINING PROTEIN"/>
    <property type="match status" value="1"/>
</dbReference>
<evidence type="ECO:0000313" key="4">
    <source>
        <dbReference type="Proteomes" id="UP000566819"/>
    </source>
</evidence>
<dbReference type="AlphaFoldDB" id="A0A8H4R8K7"/>
<comment type="caution">
    <text evidence="3">The sequence shown here is derived from an EMBL/GenBank/DDBJ whole genome shotgun (WGS) entry which is preliminary data.</text>
</comment>
<dbReference type="OrthoDB" id="3557569at2759"/>
<reference evidence="3 4" key="1">
    <citation type="submission" date="2020-03" db="EMBL/GenBank/DDBJ databases">
        <title>Draft Genome Sequence of Cudoniella acicularis.</title>
        <authorList>
            <person name="Buettner E."/>
            <person name="Kellner H."/>
        </authorList>
    </citation>
    <scope>NUCLEOTIDE SEQUENCE [LARGE SCALE GENOMIC DNA]</scope>
    <source>
        <strain evidence="3 4">DSM 108380</strain>
    </source>
</reference>
<sequence length="824" mass="93663">MADSENGPVFSKFSDLPLEIRLMIWEEALPGPRLVEISQKALKFTIGQWNEKVEKDILATGLRYGWGQYKLAYRMRDGTLVPKHEMDSIRNQTPITAEQLEELRASVGTSSDPSHFTSIQHRTRTVNTGFGDMIISFLREGIHVVDVQNLLGLSSVTELQAFIRITSGETYDTSLAGIEEDDTFHTILEMPMLGIGSNQEPPAILFACKESHRFASRFYRKAFTTDVGIPETFFDFQRDTFYIRFNSFSCDAVGFENILQTAMNIVDTKNVENVENLAILLDPDAIGPGSYEEVDLAEWLTCLFGTFTGLKTLSLVLEHYCDEDEDSIIAPVTLIPPIDVEDTCHKYRVYLAAPDDRKMELEKPARMDYEWAKFDEVKLKACLEVEIRRGQKSGKIPKIEYKVGITEAYVWEVIDTFACVTDKKKLRKIENLAILLDSTDHCVAIHIYLLHTRLRSRSPYFHALKKIHFSAEHQIAGNPNTMAELEAGGFMRFGELPVQTTVGKWYRTIGPGKGAKDCGDCDNCQICADLDGYLSQEKNGYREVERLLGIPAGLDINWMVRGYRARYKNALNPRYPVSIPKLLMPSIQSQYSSPPNLLLACRESYSVACKAHEKAFSTYAESGQVYFDFRRDTSLLNYHSLSSIFEDNPETIFATLLCVNDFASVKKVENLAVSIDPRYPADEGPDRRLARLDWRPTLLLWCHQRKIIDVDNLKPEQYFLDDEWSENDQVALDTYHAEHGISWPMPQIDCKIAVTAGFLASVDKLETRCDDISEEIARHLRMDLIDYDSSMDNDRERDTAGDTTGKGNRNNGMKVTILLKFKHV</sequence>
<dbReference type="EMBL" id="JAAMPI010001525">
    <property type="protein sequence ID" value="KAF4624893.1"/>
    <property type="molecule type" value="Genomic_DNA"/>
</dbReference>
<name>A0A8H4R8K7_9HELO</name>
<dbReference type="InterPro" id="IPR045518">
    <property type="entry name" value="2EXR"/>
</dbReference>
<feature type="region of interest" description="Disordered" evidence="1">
    <location>
        <begin position="791"/>
        <end position="811"/>
    </location>
</feature>
<proteinExistence type="predicted"/>
<evidence type="ECO:0000313" key="3">
    <source>
        <dbReference type="EMBL" id="KAF4624893.1"/>
    </source>
</evidence>
<accession>A0A8H4R8K7</accession>
<keyword evidence="4" id="KW-1185">Reference proteome</keyword>
<dbReference type="Proteomes" id="UP000566819">
    <property type="component" value="Unassembled WGS sequence"/>
</dbReference>
<feature type="domain" description="2EXR" evidence="2">
    <location>
        <begin position="10"/>
        <end position="48"/>
    </location>
</feature>
<dbReference type="Pfam" id="PF20150">
    <property type="entry name" value="2EXR"/>
    <property type="match status" value="1"/>
</dbReference>